<dbReference type="Gene3D" id="3.30.300.30">
    <property type="match status" value="1"/>
</dbReference>
<evidence type="ECO:0000313" key="7">
    <source>
        <dbReference type="EMBL" id="CAH9116281.1"/>
    </source>
</evidence>
<feature type="domain" description="AMP-binding enzyme C-terminal" evidence="6">
    <location>
        <begin position="459"/>
        <end position="534"/>
    </location>
</feature>
<reference evidence="7" key="1">
    <citation type="submission" date="2022-07" db="EMBL/GenBank/DDBJ databases">
        <authorList>
            <person name="Macas J."/>
            <person name="Novak P."/>
            <person name="Neumann P."/>
        </authorList>
    </citation>
    <scope>NUCLEOTIDE SEQUENCE</scope>
</reference>
<dbReference type="InterPro" id="IPR000873">
    <property type="entry name" value="AMP-dep_synth/lig_dom"/>
</dbReference>
<name>A0A9P1ELR2_CUSEU</name>
<accession>A0A9P1ELR2</accession>
<evidence type="ECO:0000256" key="2">
    <source>
        <dbReference type="ARBA" id="ARBA00006432"/>
    </source>
</evidence>
<proteinExistence type="inferred from homology"/>
<evidence type="ECO:0000313" key="8">
    <source>
        <dbReference type="Proteomes" id="UP001152484"/>
    </source>
</evidence>
<keyword evidence="4" id="KW-0587">Phenylpropanoid metabolism</keyword>
<dbReference type="PANTHER" id="PTHR24096:SF251">
    <property type="entry name" value="4-COUMARATE--COA LIGASE-LIKE 9"/>
    <property type="match status" value="1"/>
</dbReference>
<dbReference type="EMBL" id="CAMAPE010000070">
    <property type="protein sequence ID" value="CAH9116281.1"/>
    <property type="molecule type" value="Genomic_DNA"/>
</dbReference>
<dbReference type="InterPro" id="IPR020845">
    <property type="entry name" value="AMP-binding_CS"/>
</dbReference>
<comment type="similarity">
    <text evidence="2">Belongs to the ATP-dependent AMP-binding enzyme family.</text>
</comment>
<dbReference type="Pfam" id="PF13193">
    <property type="entry name" value="AMP-binding_C"/>
    <property type="match status" value="1"/>
</dbReference>
<dbReference type="GO" id="GO:0016405">
    <property type="term" value="F:CoA-ligase activity"/>
    <property type="evidence" value="ECO:0007669"/>
    <property type="project" value="TreeGrafter"/>
</dbReference>
<keyword evidence="3" id="KW-0436">Ligase</keyword>
<keyword evidence="8" id="KW-1185">Reference proteome</keyword>
<evidence type="ECO:0000256" key="1">
    <source>
        <dbReference type="ARBA" id="ARBA00004930"/>
    </source>
</evidence>
<dbReference type="Gene3D" id="3.40.50.12780">
    <property type="entry name" value="N-terminal domain of ligase-like"/>
    <property type="match status" value="1"/>
</dbReference>
<dbReference type="InterPro" id="IPR045851">
    <property type="entry name" value="AMP-bd_C_sf"/>
</dbReference>
<organism evidence="7 8">
    <name type="scientific">Cuscuta europaea</name>
    <name type="common">European dodder</name>
    <dbReference type="NCBI Taxonomy" id="41803"/>
    <lineage>
        <taxon>Eukaryota</taxon>
        <taxon>Viridiplantae</taxon>
        <taxon>Streptophyta</taxon>
        <taxon>Embryophyta</taxon>
        <taxon>Tracheophyta</taxon>
        <taxon>Spermatophyta</taxon>
        <taxon>Magnoliopsida</taxon>
        <taxon>eudicotyledons</taxon>
        <taxon>Gunneridae</taxon>
        <taxon>Pentapetalae</taxon>
        <taxon>asterids</taxon>
        <taxon>lamiids</taxon>
        <taxon>Solanales</taxon>
        <taxon>Convolvulaceae</taxon>
        <taxon>Cuscuteae</taxon>
        <taxon>Cuscuta</taxon>
        <taxon>Cuscuta subgen. Cuscuta</taxon>
    </lineage>
</organism>
<comment type="pathway">
    <text evidence="1">Phytoalexin biosynthesis; 3,4',5-trihydroxystilbene biosynthesis; 3,4',5-trihydroxystilbene from trans-4-coumarate: step 1/2.</text>
</comment>
<sequence length="552" mass="59427">MDTHVAIDPTSGYCSETKTFHSLRPPVSLPASDQPLSVAQHAFSLLRLPETAASETFLIDASTGLKLSYADFLRQTRSLATSIKSRFPKLARNAVALLVLPTSAHVPVVFFSLLSLGVVVSPANPLSTPSELAHIVGLSKPALAFATSATSNKLPQLPLGTVLVDSPEFTEMLEARSSSGDESSNRGIMQSDTAAILYSSGTTGRVKGVEVTHRNFIALITVLYHNKFSDGTSLAPQVDIALLLLPLFHVFGFFMVLRAVSMGETVVLMDRFDFGKMLAAIHKYRVTYLPASPPLVVAMAKSDLVKKYDLSSLKVIASGGAPLGRDIAERFKARFPHVDVIQGYGMTETSGSVTGMKSPEESVRYGSAGRLLPTVEAKIVDPESGAALPPGQRGELWMRGPLMMKGYIGDSSATSATLDSEGWLRTGDLCYFDSAGFLYIVDRLKELIKYNAYQVPPAELEHLLQSIPDVADAAVIPYPDEEAGEIPMAYVVRVPGSNITGTQIMDIIAKQVAPYKKIRRVSFISSIPKSQAGKILRRELVTHAVSAASAKL</sequence>
<dbReference type="Pfam" id="PF00501">
    <property type="entry name" value="AMP-binding"/>
    <property type="match status" value="1"/>
</dbReference>
<dbReference type="InterPro" id="IPR025110">
    <property type="entry name" value="AMP-bd_C"/>
</dbReference>
<comment type="caution">
    <text evidence="7">The sequence shown here is derived from an EMBL/GenBank/DDBJ whole genome shotgun (WGS) entry which is preliminary data.</text>
</comment>
<gene>
    <name evidence="7" type="ORF">CEURO_LOCUS21087</name>
</gene>
<evidence type="ECO:0008006" key="9">
    <source>
        <dbReference type="Google" id="ProtNLM"/>
    </source>
</evidence>
<dbReference type="PROSITE" id="PS00455">
    <property type="entry name" value="AMP_BINDING"/>
    <property type="match status" value="1"/>
</dbReference>
<dbReference type="GO" id="GO:0009698">
    <property type="term" value="P:phenylpropanoid metabolic process"/>
    <property type="evidence" value="ECO:0007669"/>
    <property type="project" value="UniProtKB-KW"/>
</dbReference>
<dbReference type="CDD" id="cd05904">
    <property type="entry name" value="4CL"/>
    <property type="match status" value="1"/>
</dbReference>
<evidence type="ECO:0000256" key="3">
    <source>
        <dbReference type="ARBA" id="ARBA00022598"/>
    </source>
</evidence>
<evidence type="ECO:0000259" key="6">
    <source>
        <dbReference type="Pfam" id="PF13193"/>
    </source>
</evidence>
<dbReference type="FunFam" id="3.30.300.30:FF:000007">
    <property type="entry name" value="4-coumarate--CoA ligase 2"/>
    <property type="match status" value="1"/>
</dbReference>
<dbReference type="PANTHER" id="PTHR24096">
    <property type="entry name" value="LONG-CHAIN-FATTY-ACID--COA LIGASE"/>
    <property type="match status" value="1"/>
</dbReference>
<dbReference type="AlphaFoldDB" id="A0A9P1ELR2"/>
<dbReference type="OrthoDB" id="10253869at2759"/>
<feature type="domain" description="AMP-dependent synthetase/ligase" evidence="5">
    <location>
        <begin position="55"/>
        <end position="407"/>
    </location>
</feature>
<evidence type="ECO:0000259" key="5">
    <source>
        <dbReference type="Pfam" id="PF00501"/>
    </source>
</evidence>
<protein>
    <recommendedName>
        <fullName evidence="9">4-coumarate--CoA ligase</fullName>
    </recommendedName>
</protein>
<dbReference type="Proteomes" id="UP001152484">
    <property type="component" value="Unassembled WGS sequence"/>
</dbReference>
<evidence type="ECO:0000256" key="4">
    <source>
        <dbReference type="ARBA" id="ARBA00023051"/>
    </source>
</evidence>
<dbReference type="SUPFAM" id="SSF56801">
    <property type="entry name" value="Acetyl-CoA synthetase-like"/>
    <property type="match status" value="1"/>
</dbReference>
<dbReference type="InterPro" id="IPR042099">
    <property type="entry name" value="ANL_N_sf"/>
</dbReference>